<evidence type="ECO:0000256" key="4">
    <source>
        <dbReference type="ARBA" id="ARBA00023235"/>
    </source>
</evidence>
<comment type="catalytic activity">
    <reaction evidence="1 5 6">
        <text>[protein]-peptidylproline (omega=180) = [protein]-peptidylproline (omega=0)</text>
        <dbReference type="Rhea" id="RHEA:16237"/>
        <dbReference type="Rhea" id="RHEA-COMP:10747"/>
        <dbReference type="Rhea" id="RHEA-COMP:10748"/>
        <dbReference type="ChEBI" id="CHEBI:83833"/>
        <dbReference type="ChEBI" id="CHEBI:83834"/>
        <dbReference type="EC" id="5.2.1.8"/>
    </reaction>
</comment>
<dbReference type="InterPro" id="IPR001179">
    <property type="entry name" value="PPIase_FKBP_dom"/>
</dbReference>
<dbReference type="Pfam" id="PF00254">
    <property type="entry name" value="FKBP_C"/>
    <property type="match status" value="2"/>
</dbReference>
<sequence>MAAVLALTLTACGNSSGEKSSGSSSSASAGSGSLASIKLTGDAKTAPTIELATKPFSVGAFETRVVKEGTGDAATEKDVVQVQYNLINGTTGAKIDSNWGTPSGFDLSDTQLIAGLRKSLLGAKKGATMLSALPPAEAFGTAGNTQLNIKATDTLVMAYEIVDKFTPLAQAEGTEEKLDPDLPKVTWKAGEAASFEMPKSDPPKKLVIQPLITGTGPKVKAGQTAVVTYTGALWRNGKVFDSSFAHSGKFSFAVGGKQVISGWDKGVVNQPVGSRLLLVVPPDEGYGEEGSGEIKGTDTLVFVVDILSAY</sequence>
<dbReference type="PANTHER" id="PTHR43811">
    <property type="entry name" value="FKBP-TYPE PEPTIDYL-PROLYL CIS-TRANS ISOMERASE FKPA"/>
    <property type="match status" value="1"/>
</dbReference>
<evidence type="ECO:0000313" key="9">
    <source>
        <dbReference type="Proteomes" id="UP000035720"/>
    </source>
</evidence>
<evidence type="ECO:0000259" key="7">
    <source>
        <dbReference type="PROSITE" id="PS50059"/>
    </source>
</evidence>
<evidence type="ECO:0000256" key="2">
    <source>
        <dbReference type="ARBA" id="ARBA00006577"/>
    </source>
</evidence>
<evidence type="ECO:0000256" key="1">
    <source>
        <dbReference type="ARBA" id="ARBA00000971"/>
    </source>
</evidence>
<dbReference type="Proteomes" id="UP000035720">
    <property type="component" value="Unassembled WGS sequence"/>
</dbReference>
<dbReference type="SUPFAM" id="SSF54534">
    <property type="entry name" value="FKBP-like"/>
    <property type="match status" value="2"/>
</dbReference>
<evidence type="ECO:0000256" key="3">
    <source>
        <dbReference type="ARBA" id="ARBA00023110"/>
    </source>
</evidence>
<dbReference type="STRING" id="1193518.BN13_30040"/>
<accession>A0A077ME12</accession>
<dbReference type="Gene3D" id="3.10.50.40">
    <property type="match status" value="2"/>
</dbReference>
<organism evidence="8 9">
    <name type="scientific">Nostocoides jenkinsii Ben 74</name>
    <dbReference type="NCBI Taxonomy" id="1193518"/>
    <lineage>
        <taxon>Bacteria</taxon>
        <taxon>Bacillati</taxon>
        <taxon>Actinomycetota</taxon>
        <taxon>Actinomycetes</taxon>
        <taxon>Micrococcales</taxon>
        <taxon>Intrasporangiaceae</taxon>
        <taxon>Nostocoides</taxon>
    </lineage>
</organism>
<feature type="domain" description="PPIase FKBP-type" evidence="7">
    <location>
        <begin position="222"/>
        <end position="310"/>
    </location>
</feature>
<dbReference type="AlphaFoldDB" id="A0A077ME12"/>
<dbReference type="InterPro" id="IPR046357">
    <property type="entry name" value="PPIase_dom_sf"/>
</dbReference>
<gene>
    <name evidence="8" type="ORF">BN13_30040</name>
</gene>
<keyword evidence="4 5" id="KW-0413">Isomerase</keyword>
<keyword evidence="3 5" id="KW-0697">Rotamase</keyword>
<comment type="caution">
    <text evidence="8">The sequence shown here is derived from an EMBL/GenBank/DDBJ whole genome shotgun (WGS) entry which is preliminary data.</text>
</comment>
<proteinExistence type="inferred from homology"/>
<name>A0A077ME12_9MICO</name>
<dbReference type="GO" id="GO:0003755">
    <property type="term" value="F:peptidyl-prolyl cis-trans isomerase activity"/>
    <property type="evidence" value="ECO:0007669"/>
    <property type="project" value="UniProtKB-UniRule"/>
</dbReference>
<evidence type="ECO:0000256" key="5">
    <source>
        <dbReference type="PROSITE-ProRule" id="PRU00277"/>
    </source>
</evidence>
<comment type="similarity">
    <text evidence="2 6">Belongs to the FKBP-type PPIase family.</text>
</comment>
<dbReference type="PANTHER" id="PTHR43811:SF19">
    <property type="entry name" value="39 KDA FK506-BINDING NUCLEAR PROTEIN"/>
    <property type="match status" value="1"/>
</dbReference>
<keyword evidence="9" id="KW-1185">Reference proteome</keyword>
<reference evidence="8 9" key="1">
    <citation type="journal article" date="2013" name="ISME J.">
        <title>A metabolic model for members of the genus Tetrasphaera involved in enhanced biological phosphorus removal.</title>
        <authorList>
            <person name="Kristiansen R."/>
            <person name="Nguyen H.T.T."/>
            <person name="Saunders A.M."/>
            <person name="Nielsen J.L."/>
            <person name="Wimmer R."/>
            <person name="Le V.Q."/>
            <person name="McIlroy S.J."/>
            <person name="Petrovski S."/>
            <person name="Seviour R.J."/>
            <person name="Calteau A."/>
            <person name="Nielsen K.L."/>
            <person name="Nielsen P.H."/>
        </authorList>
    </citation>
    <scope>NUCLEOTIDE SEQUENCE [LARGE SCALE GENOMIC DNA]</scope>
    <source>
        <strain evidence="8 9">Ben 74</strain>
    </source>
</reference>
<protein>
    <recommendedName>
        <fullName evidence="6">Peptidyl-prolyl cis-trans isomerase</fullName>
        <ecNumber evidence="6">5.2.1.8</ecNumber>
    </recommendedName>
</protein>
<dbReference type="PROSITE" id="PS50059">
    <property type="entry name" value="FKBP_PPIASE"/>
    <property type="match status" value="2"/>
</dbReference>
<dbReference type="EC" id="5.2.1.8" evidence="6"/>
<dbReference type="EMBL" id="CAJC01000139">
    <property type="protein sequence ID" value="CCI53088.1"/>
    <property type="molecule type" value="Genomic_DNA"/>
</dbReference>
<feature type="domain" description="PPIase FKBP-type" evidence="7">
    <location>
        <begin position="77"/>
        <end position="165"/>
    </location>
</feature>
<evidence type="ECO:0000313" key="8">
    <source>
        <dbReference type="EMBL" id="CCI53088.1"/>
    </source>
</evidence>
<evidence type="ECO:0000256" key="6">
    <source>
        <dbReference type="RuleBase" id="RU003915"/>
    </source>
</evidence>